<dbReference type="EMBL" id="JAHKSW010000023">
    <property type="protein sequence ID" value="KAG7317875.1"/>
    <property type="molecule type" value="Genomic_DNA"/>
</dbReference>
<reference evidence="1 2" key="1">
    <citation type="submission" date="2021-06" db="EMBL/GenBank/DDBJ databases">
        <title>Chromosome-level genome assembly of the red-tail catfish (Hemibagrus wyckioides).</title>
        <authorList>
            <person name="Shao F."/>
        </authorList>
    </citation>
    <scope>NUCLEOTIDE SEQUENCE [LARGE SCALE GENOMIC DNA]</scope>
    <source>
        <strain evidence="1">EC202008001</strain>
        <tissue evidence="1">Blood</tissue>
    </source>
</reference>
<evidence type="ECO:0000313" key="1">
    <source>
        <dbReference type="EMBL" id="KAG7317875.1"/>
    </source>
</evidence>
<keyword evidence="2" id="KW-1185">Reference proteome</keyword>
<protein>
    <submittedName>
        <fullName evidence="1">Uncharacterized protein</fullName>
    </submittedName>
</protein>
<evidence type="ECO:0000313" key="2">
    <source>
        <dbReference type="Proteomes" id="UP000824219"/>
    </source>
</evidence>
<name>A0A9D3N915_9TELE</name>
<organism evidence="1 2">
    <name type="scientific">Hemibagrus wyckioides</name>
    <dbReference type="NCBI Taxonomy" id="337641"/>
    <lineage>
        <taxon>Eukaryota</taxon>
        <taxon>Metazoa</taxon>
        <taxon>Chordata</taxon>
        <taxon>Craniata</taxon>
        <taxon>Vertebrata</taxon>
        <taxon>Euteleostomi</taxon>
        <taxon>Actinopterygii</taxon>
        <taxon>Neopterygii</taxon>
        <taxon>Teleostei</taxon>
        <taxon>Ostariophysi</taxon>
        <taxon>Siluriformes</taxon>
        <taxon>Bagridae</taxon>
        <taxon>Hemibagrus</taxon>
    </lineage>
</organism>
<dbReference type="AlphaFoldDB" id="A0A9D3N915"/>
<comment type="caution">
    <text evidence="1">The sequence shown here is derived from an EMBL/GenBank/DDBJ whole genome shotgun (WGS) entry which is preliminary data.</text>
</comment>
<gene>
    <name evidence="1" type="ORF">KOW79_018910</name>
</gene>
<dbReference type="Proteomes" id="UP000824219">
    <property type="component" value="Linkage Group LG23"/>
</dbReference>
<accession>A0A9D3N915</accession>
<proteinExistence type="predicted"/>
<sequence>MTHYGFWKVKGNRKTLERLGVGQHVQLELPCTGVDEVLKGRVKEKHATLFHPAREISALQPHTWAHMHVVFIQCADLGADLPPKARAETGLEPRRGGHEAHVFVAMGTVTPRGETVTLVKPLKGKLTALSSIT</sequence>